<comment type="caution">
    <text evidence="1">The sequence shown here is derived from an EMBL/GenBank/DDBJ whole genome shotgun (WGS) entry which is preliminary data.</text>
</comment>
<reference evidence="1 2" key="1">
    <citation type="submission" date="2016-01" db="EMBL/GenBank/DDBJ databases">
        <title>Amycolatopsis coloradensis genome sequencing and assembly.</title>
        <authorList>
            <person name="Mayilraj S."/>
        </authorList>
    </citation>
    <scope>NUCLEOTIDE SEQUENCE [LARGE SCALE GENOMIC DNA]</scope>
    <source>
        <strain evidence="1 2">DSM 44225</strain>
    </source>
</reference>
<dbReference type="AlphaFoldDB" id="A0A1R0KU35"/>
<proteinExistence type="predicted"/>
<sequence>MVWSLTYHGADGDDWSLNNLGPYVAWRQPLTPRRAEVIRALREEYELATWQSELRIGPAAARRLLDAGWDYSRARILRCFALSDETDAAAFLARSREDWDSAGWLDMNSALYGHRVLPADAARLADAGIGHAAMCDLREAGHTTVEQQIAATPPDVPDTPGRIILRPHRNASRMTGIKVTTDPELARQWVSTRRTYWWPGAVEHSPGVRPVHVVRTGGLRGGWSLWDDGALVRGADWLEIYQPERRESLSAPAPAGLPDAAAHAIGLVATCSNTACRDRAIWHPLRDAVTHAETIVEQDQSDRVSWTSTKALYRHDYTLIDGSVRSLWQLHSSEGGMSSGGDGEFDERHELWPAEALARAAYAQHSLG</sequence>
<organism evidence="1 2">
    <name type="scientific">Amycolatopsis coloradensis</name>
    <dbReference type="NCBI Taxonomy" id="76021"/>
    <lineage>
        <taxon>Bacteria</taxon>
        <taxon>Bacillati</taxon>
        <taxon>Actinomycetota</taxon>
        <taxon>Actinomycetes</taxon>
        <taxon>Pseudonocardiales</taxon>
        <taxon>Pseudonocardiaceae</taxon>
        <taxon>Amycolatopsis</taxon>
    </lineage>
</organism>
<evidence type="ECO:0000313" key="2">
    <source>
        <dbReference type="Proteomes" id="UP000187486"/>
    </source>
</evidence>
<keyword evidence="2" id="KW-1185">Reference proteome</keyword>
<accession>A0A1R0KU35</accession>
<dbReference type="Proteomes" id="UP000187486">
    <property type="component" value="Unassembled WGS sequence"/>
</dbReference>
<dbReference type="STRING" id="76021.BS329_15305"/>
<evidence type="ECO:0000313" key="1">
    <source>
        <dbReference type="EMBL" id="OLZ51632.1"/>
    </source>
</evidence>
<dbReference type="EMBL" id="MQUQ01000007">
    <property type="protein sequence ID" value="OLZ51632.1"/>
    <property type="molecule type" value="Genomic_DNA"/>
</dbReference>
<protein>
    <submittedName>
        <fullName evidence="1">Uncharacterized protein</fullName>
    </submittedName>
</protein>
<name>A0A1R0KU35_9PSEU</name>
<gene>
    <name evidence="1" type="ORF">BS329_15305</name>
</gene>